<evidence type="ECO:0000313" key="11">
    <source>
        <dbReference type="EMBL" id="CAB4634264.1"/>
    </source>
</evidence>
<dbReference type="InterPro" id="IPR009100">
    <property type="entry name" value="AcylCoA_DH/oxidase_NM_dom_sf"/>
</dbReference>
<dbReference type="PANTHER" id="PTHR43884:SF20">
    <property type="entry name" value="ACYL-COA DEHYDROGENASE FADE28"/>
    <property type="match status" value="1"/>
</dbReference>
<evidence type="ECO:0000313" key="15">
    <source>
        <dbReference type="EMBL" id="CAB4976519.1"/>
    </source>
</evidence>
<evidence type="ECO:0000313" key="9">
    <source>
        <dbReference type="EMBL" id="CAB4371303.1"/>
    </source>
</evidence>
<evidence type="ECO:0000313" key="13">
    <source>
        <dbReference type="EMBL" id="CAB4799847.1"/>
    </source>
</evidence>
<evidence type="ECO:0000256" key="4">
    <source>
        <dbReference type="ARBA" id="ARBA00022827"/>
    </source>
</evidence>
<protein>
    <submittedName>
        <fullName evidence="8">Unannotated protein</fullName>
    </submittedName>
</protein>
<dbReference type="EMBL" id="CAFBOK010000036">
    <property type="protein sequence ID" value="CAB4976519.1"/>
    <property type="molecule type" value="Genomic_DNA"/>
</dbReference>
<dbReference type="SUPFAM" id="SSF56645">
    <property type="entry name" value="Acyl-CoA dehydrogenase NM domain-like"/>
    <property type="match status" value="1"/>
</dbReference>
<keyword evidence="5" id="KW-0560">Oxidoreductase</keyword>
<dbReference type="EMBL" id="CAESAL010000008">
    <property type="protein sequence ID" value="CAB4333664.1"/>
    <property type="molecule type" value="Genomic_DNA"/>
</dbReference>
<dbReference type="Pfam" id="PF00441">
    <property type="entry name" value="Acyl-CoA_dh_1"/>
    <property type="match status" value="1"/>
</dbReference>
<dbReference type="Pfam" id="PF02771">
    <property type="entry name" value="Acyl-CoA_dh_N"/>
    <property type="match status" value="1"/>
</dbReference>
<evidence type="ECO:0000256" key="1">
    <source>
        <dbReference type="ARBA" id="ARBA00001974"/>
    </source>
</evidence>
<dbReference type="EMBL" id="CAFBNJ010000028">
    <property type="protein sequence ID" value="CAB4949240.1"/>
    <property type="molecule type" value="Genomic_DNA"/>
</dbReference>
<dbReference type="EMBL" id="CAFBRD010000029">
    <property type="protein sequence ID" value="CAB5076414.1"/>
    <property type="molecule type" value="Genomic_DNA"/>
</dbReference>
<dbReference type="EMBL" id="CAFAAD010000122">
    <property type="protein sequence ID" value="CAB4799847.1"/>
    <property type="molecule type" value="Genomic_DNA"/>
</dbReference>
<gene>
    <name evidence="10" type="ORF">UFOPK1762_01100</name>
    <name evidence="11" type="ORF">UFOPK1906_01672</name>
    <name evidence="12" type="ORF">UFOPK2624_00706</name>
    <name evidence="13" type="ORF">UFOPK2969_01408</name>
    <name evidence="8" type="ORF">UFOPK3331_00409</name>
    <name evidence="14" type="ORF">UFOPK3785_00722</name>
    <name evidence="15" type="ORF">UFOPK3927_00456</name>
    <name evidence="9" type="ORF">UFOPK4201_00742</name>
    <name evidence="16" type="ORF">UFOPK4371_00733</name>
</gene>
<accession>A0A6J5YU64</accession>
<dbReference type="EMBL" id="CAEUNJ010000025">
    <property type="protein sequence ID" value="CAB4371303.1"/>
    <property type="molecule type" value="Genomic_DNA"/>
</dbReference>
<keyword evidence="3" id="KW-0285">Flavoprotein</keyword>
<dbReference type="InterPro" id="IPR037069">
    <property type="entry name" value="AcylCoA_DH/ox_N_sf"/>
</dbReference>
<dbReference type="GO" id="GO:0050660">
    <property type="term" value="F:flavin adenine dinucleotide binding"/>
    <property type="evidence" value="ECO:0007669"/>
    <property type="project" value="InterPro"/>
</dbReference>
<dbReference type="InterPro" id="IPR013786">
    <property type="entry name" value="AcylCoA_DH/ox_N"/>
</dbReference>
<dbReference type="InterPro" id="IPR036250">
    <property type="entry name" value="AcylCo_DH-like_C"/>
</dbReference>
<evidence type="ECO:0000256" key="5">
    <source>
        <dbReference type="ARBA" id="ARBA00023002"/>
    </source>
</evidence>
<dbReference type="GO" id="GO:0003995">
    <property type="term" value="F:acyl-CoA dehydrogenase activity"/>
    <property type="evidence" value="ECO:0007669"/>
    <property type="project" value="TreeGrafter"/>
</dbReference>
<keyword evidence="4" id="KW-0274">FAD</keyword>
<evidence type="ECO:0000313" key="16">
    <source>
        <dbReference type="EMBL" id="CAB5076414.1"/>
    </source>
</evidence>
<reference evidence="8" key="1">
    <citation type="submission" date="2020-05" db="EMBL/GenBank/DDBJ databases">
        <authorList>
            <person name="Chiriac C."/>
            <person name="Salcher M."/>
            <person name="Ghai R."/>
            <person name="Kavagutti S V."/>
        </authorList>
    </citation>
    <scope>NUCLEOTIDE SEQUENCE</scope>
</reference>
<comment type="similarity">
    <text evidence="2">Belongs to the acyl-CoA dehydrogenase family.</text>
</comment>
<feature type="domain" description="Acyl-CoA dehydrogenase/oxidase N-terminal" evidence="7">
    <location>
        <begin position="6"/>
        <end position="117"/>
    </location>
</feature>
<evidence type="ECO:0000259" key="6">
    <source>
        <dbReference type="Pfam" id="PF00441"/>
    </source>
</evidence>
<organism evidence="8">
    <name type="scientific">freshwater metagenome</name>
    <dbReference type="NCBI Taxonomy" id="449393"/>
    <lineage>
        <taxon>unclassified sequences</taxon>
        <taxon>metagenomes</taxon>
        <taxon>ecological metagenomes</taxon>
    </lineage>
</organism>
<evidence type="ECO:0000313" key="10">
    <source>
        <dbReference type="EMBL" id="CAB4587265.1"/>
    </source>
</evidence>
<comment type="cofactor">
    <cofactor evidence="1">
        <name>FAD</name>
        <dbReference type="ChEBI" id="CHEBI:57692"/>
    </cofactor>
</comment>
<dbReference type="AlphaFoldDB" id="A0A6J5YU64"/>
<evidence type="ECO:0000313" key="8">
    <source>
        <dbReference type="EMBL" id="CAB4333664.1"/>
    </source>
</evidence>
<dbReference type="PANTHER" id="PTHR43884">
    <property type="entry name" value="ACYL-COA DEHYDROGENASE"/>
    <property type="match status" value="1"/>
</dbReference>
<dbReference type="EMBL" id="CAEZTY010000038">
    <property type="protein sequence ID" value="CAB4587265.1"/>
    <property type="molecule type" value="Genomic_DNA"/>
</dbReference>
<evidence type="ECO:0000256" key="2">
    <source>
        <dbReference type="ARBA" id="ARBA00009347"/>
    </source>
</evidence>
<dbReference type="SUPFAM" id="SSF47203">
    <property type="entry name" value="Acyl-CoA dehydrogenase C-terminal domain-like"/>
    <property type="match status" value="1"/>
</dbReference>
<dbReference type="EMBL" id="CAEZXY010000021">
    <property type="protein sequence ID" value="CAB4703910.1"/>
    <property type="molecule type" value="Genomic_DNA"/>
</dbReference>
<evidence type="ECO:0000259" key="7">
    <source>
        <dbReference type="Pfam" id="PF02771"/>
    </source>
</evidence>
<proteinExistence type="inferred from homology"/>
<name>A0A6J5YU64_9ZZZZ</name>
<dbReference type="Gene3D" id="1.20.140.10">
    <property type="entry name" value="Butyryl-CoA Dehydrogenase, subunit A, domain 3"/>
    <property type="match status" value="1"/>
</dbReference>
<dbReference type="Gene3D" id="1.10.540.10">
    <property type="entry name" value="Acyl-CoA dehydrogenase/oxidase, N-terminal domain"/>
    <property type="match status" value="1"/>
</dbReference>
<sequence length="339" mass="36624">MNFAFTDDQLLFRDAVAEFFANECPPEKVRWSWNDEVGRDASIWAALAEMGVIGLTVPEAFGGMGMNEIDLLPILTEAGRYAYPAPLVETVAVVAPLLAESAPAAIAEKWLPGIADGSVIATVQLDGQPFVNDMHIANLLIAQRGDQLFAIPAEHVRSTPQISVDGARRLFSVEWDEADAELIVSGDAALRAADRAFDRGAAATAAQLIGLSEQMIAMTVAYVSDRKQFGVPIGSFQAVKHHLADAELKVSFARPAVWAAAYGLANSSADVDREVSMAKCFASDAAEVVARKALQTHGAIGYTTEHDLHFWLKRSWALASSWGDAAWHRRRVAHLLLDA</sequence>
<evidence type="ECO:0000256" key="3">
    <source>
        <dbReference type="ARBA" id="ARBA00022630"/>
    </source>
</evidence>
<dbReference type="EMBL" id="CAEZVC010000140">
    <property type="protein sequence ID" value="CAB4634264.1"/>
    <property type="molecule type" value="Genomic_DNA"/>
</dbReference>
<evidence type="ECO:0000313" key="12">
    <source>
        <dbReference type="EMBL" id="CAB4703910.1"/>
    </source>
</evidence>
<evidence type="ECO:0000313" key="14">
    <source>
        <dbReference type="EMBL" id="CAB4949240.1"/>
    </source>
</evidence>
<dbReference type="InterPro" id="IPR009075">
    <property type="entry name" value="AcylCo_DH/oxidase_C"/>
</dbReference>
<feature type="domain" description="Acyl-CoA dehydrogenase/oxidase C-terminal" evidence="6">
    <location>
        <begin position="191"/>
        <end position="334"/>
    </location>
</feature>